<feature type="binding site" evidence="13">
    <location>
        <position position="37"/>
    </location>
    <ligand>
        <name>NAD(+)</name>
        <dbReference type="ChEBI" id="CHEBI:57540"/>
    </ligand>
</feature>
<dbReference type="InterPro" id="IPR022664">
    <property type="entry name" value="DapB_N_CS"/>
</dbReference>
<dbReference type="Proteomes" id="UP001164718">
    <property type="component" value="Chromosome"/>
</dbReference>
<dbReference type="EMBL" id="CP106878">
    <property type="protein sequence ID" value="WAA10575.1"/>
    <property type="molecule type" value="Genomic_DNA"/>
</dbReference>
<keyword evidence="4 13" id="KW-0521">NADP</keyword>
<evidence type="ECO:0000256" key="4">
    <source>
        <dbReference type="ARBA" id="ARBA00022857"/>
    </source>
</evidence>
<evidence type="ECO:0000256" key="6">
    <source>
        <dbReference type="ARBA" id="ARBA00023002"/>
    </source>
</evidence>
<proteinExistence type="inferred from homology"/>
<feature type="domain" description="Dihydrodipicolinate reductase N-terminal" evidence="14">
    <location>
        <begin position="5"/>
        <end position="129"/>
    </location>
</feature>
<feature type="binding site" evidence="13">
    <location>
        <begin position="126"/>
        <end position="129"/>
    </location>
    <ligand>
        <name>NAD(+)</name>
        <dbReference type="ChEBI" id="CHEBI:57540"/>
    </ligand>
</feature>
<feature type="binding site" evidence="13">
    <location>
        <position position="157"/>
    </location>
    <ligand>
        <name>(S)-2,3,4,5-tetrahydrodipicolinate</name>
        <dbReference type="ChEBI" id="CHEBI:16845"/>
    </ligand>
</feature>
<dbReference type="SUPFAM" id="SSF55347">
    <property type="entry name" value="Glyceraldehyde-3-phosphate dehydrogenase-like, C-terminal domain"/>
    <property type="match status" value="1"/>
</dbReference>
<evidence type="ECO:0000256" key="5">
    <source>
        <dbReference type="ARBA" id="ARBA00022915"/>
    </source>
</evidence>
<dbReference type="FunFam" id="3.30.360.10:FF:000009">
    <property type="entry name" value="4-hydroxy-tetrahydrodipicolinate reductase"/>
    <property type="match status" value="1"/>
</dbReference>
<evidence type="ECO:0000259" key="15">
    <source>
        <dbReference type="Pfam" id="PF05173"/>
    </source>
</evidence>
<organism evidence="16 17">
    <name type="scientific">Fervidibacillus albus</name>
    <dbReference type="NCBI Taxonomy" id="2980026"/>
    <lineage>
        <taxon>Bacteria</taxon>
        <taxon>Bacillati</taxon>
        <taxon>Bacillota</taxon>
        <taxon>Bacilli</taxon>
        <taxon>Bacillales</taxon>
        <taxon>Bacillaceae</taxon>
        <taxon>Fervidibacillus</taxon>
    </lineage>
</organism>
<dbReference type="HAMAP" id="MF_00102">
    <property type="entry name" value="DapB"/>
    <property type="match status" value="1"/>
</dbReference>
<comment type="catalytic activity">
    <reaction evidence="12 13">
        <text>(S)-2,3,4,5-tetrahydrodipicolinate + NAD(+) + H2O = (2S,4S)-4-hydroxy-2,3,4,5-tetrahydrodipicolinate + NADH + H(+)</text>
        <dbReference type="Rhea" id="RHEA:35323"/>
        <dbReference type="ChEBI" id="CHEBI:15377"/>
        <dbReference type="ChEBI" id="CHEBI:15378"/>
        <dbReference type="ChEBI" id="CHEBI:16845"/>
        <dbReference type="ChEBI" id="CHEBI:57540"/>
        <dbReference type="ChEBI" id="CHEBI:57945"/>
        <dbReference type="ChEBI" id="CHEBI:67139"/>
        <dbReference type="EC" id="1.17.1.8"/>
    </reaction>
</comment>
<comment type="subunit">
    <text evidence="13">Homotetramer.</text>
</comment>
<evidence type="ECO:0000256" key="7">
    <source>
        <dbReference type="ARBA" id="ARBA00023027"/>
    </source>
</evidence>
<dbReference type="PANTHER" id="PTHR20836">
    <property type="entry name" value="DIHYDRODIPICOLINATE REDUCTASE"/>
    <property type="match status" value="1"/>
</dbReference>
<dbReference type="Gene3D" id="3.40.50.720">
    <property type="entry name" value="NAD(P)-binding Rossmann-like Domain"/>
    <property type="match status" value="1"/>
</dbReference>
<reference evidence="16" key="1">
    <citation type="submission" date="2022-09" db="EMBL/GenBank/DDBJ databases">
        <title>Complete Genomes of Fervidibacillus albus and Fervidibacillus halotolerans isolated from tidal flat sediments.</title>
        <authorList>
            <person name="Kwon K.K."/>
            <person name="Yang S.-H."/>
            <person name="Park M.J."/>
            <person name="Oh H.-M."/>
        </authorList>
    </citation>
    <scope>NUCLEOTIDE SEQUENCE</scope>
    <source>
        <strain evidence="16">MEBiC13591</strain>
    </source>
</reference>
<evidence type="ECO:0000256" key="2">
    <source>
        <dbReference type="ARBA" id="ARBA00022490"/>
    </source>
</evidence>
<feature type="active site" description="Proton donor" evidence="13">
    <location>
        <position position="160"/>
    </location>
</feature>
<comment type="pathway">
    <text evidence="9 13">Amino-acid biosynthesis; L-lysine biosynthesis via DAP pathway; (S)-tetrahydrodipicolinate from L-aspartate: step 4/4.</text>
</comment>
<feature type="binding site" evidence="13">
    <location>
        <begin position="11"/>
        <end position="16"/>
    </location>
    <ligand>
        <name>NAD(+)</name>
        <dbReference type="ChEBI" id="CHEBI:57540"/>
    </ligand>
</feature>
<keyword evidence="8 13" id="KW-0457">Lysine biosynthesis</keyword>
<feature type="binding site" evidence="13">
    <location>
        <position position="38"/>
    </location>
    <ligand>
        <name>NADP(+)</name>
        <dbReference type="ChEBI" id="CHEBI:58349"/>
    </ligand>
</feature>
<dbReference type="PIRSF" id="PIRSF000161">
    <property type="entry name" value="DHPR"/>
    <property type="match status" value="1"/>
</dbReference>
<keyword evidence="3 13" id="KW-0028">Amino-acid biosynthesis</keyword>
<dbReference type="InterPro" id="IPR022663">
    <property type="entry name" value="DapB_C"/>
</dbReference>
<dbReference type="GO" id="GO:0050661">
    <property type="term" value="F:NADP binding"/>
    <property type="evidence" value="ECO:0007669"/>
    <property type="project" value="UniProtKB-UniRule"/>
</dbReference>
<dbReference type="PANTHER" id="PTHR20836:SF0">
    <property type="entry name" value="4-HYDROXY-TETRAHYDRODIPICOLINATE REDUCTASE 1, CHLOROPLASTIC-RELATED"/>
    <property type="match status" value="1"/>
</dbReference>
<dbReference type="InterPro" id="IPR000846">
    <property type="entry name" value="DapB_N"/>
</dbReference>
<comment type="function">
    <text evidence="13">Catalyzes the conversion of 4-hydroxy-tetrahydrodipicolinate (HTPA) to tetrahydrodipicolinate.</text>
</comment>
<feature type="domain" description="Dihydrodipicolinate reductase C-terminal" evidence="15">
    <location>
        <begin position="132"/>
        <end position="266"/>
    </location>
</feature>
<evidence type="ECO:0000256" key="12">
    <source>
        <dbReference type="ARBA" id="ARBA00049396"/>
    </source>
</evidence>
<comment type="caution">
    <text evidence="13">Was originally thought to be a dihydrodipicolinate reductase (DHDPR), catalyzing the conversion of dihydrodipicolinate to tetrahydrodipicolinate. However, it was shown in E.coli that the substrate of the enzymatic reaction is not dihydrodipicolinate (DHDP) but in fact (2S,4S)-4-hydroxy-2,3,4,5-tetrahydrodipicolinic acid (HTPA), the product released by the DapA-catalyzed reaction.</text>
</comment>
<sequence>MDKVVKIVLAGPRGKMGREAIQMIEKTDQFQLVAVIDRINNGRKLSDLIPEVKTDCQVYTDANECYKETEPDCLLELSVAEAAYEHAIAAIRYGVRPVIGATGLSHGQLTDLEREANSRNIGCIVAPNFAIGAILMMKFAQLAAKHFSDVEIIELHHDEKRDAPSGTALKTAEMIQTVRQERRQGHPEEKEKLHGVRGGDYSGMKIHSVRLPGLVAHQQVMFGSVGETFTIRHDSYNRTSFMAGVKKSLETVIHIDTFVYGLENILE</sequence>
<dbReference type="NCBIfam" id="TIGR00036">
    <property type="entry name" value="dapB"/>
    <property type="match status" value="1"/>
</dbReference>
<keyword evidence="2 13" id="KW-0963">Cytoplasm</keyword>
<protein>
    <recommendedName>
        <fullName evidence="10 13">4-hydroxy-tetrahydrodipicolinate reductase</fullName>
        <shortName evidence="13">HTPA reductase</shortName>
        <ecNumber evidence="10 13">1.17.1.8</ecNumber>
    </recommendedName>
</protein>
<evidence type="ECO:0000256" key="13">
    <source>
        <dbReference type="HAMAP-Rule" id="MF_00102"/>
    </source>
</evidence>
<comment type="subcellular location">
    <subcellularLocation>
        <location evidence="13">Cytoplasm</location>
    </subcellularLocation>
</comment>
<dbReference type="GO" id="GO:0051287">
    <property type="term" value="F:NAD binding"/>
    <property type="evidence" value="ECO:0007669"/>
    <property type="project" value="UniProtKB-UniRule"/>
</dbReference>
<dbReference type="EC" id="1.17.1.8" evidence="10 13"/>
<evidence type="ECO:0000256" key="10">
    <source>
        <dbReference type="ARBA" id="ARBA00038983"/>
    </source>
</evidence>
<evidence type="ECO:0000256" key="1">
    <source>
        <dbReference type="ARBA" id="ARBA00006642"/>
    </source>
</evidence>
<dbReference type="Pfam" id="PF05173">
    <property type="entry name" value="DapB_C"/>
    <property type="match status" value="1"/>
</dbReference>
<dbReference type="InterPro" id="IPR036291">
    <property type="entry name" value="NAD(P)-bd_dom_sf"/>
</dbReference>
<gene>
    <name evidence="13 16" type="primary">dapB</name>
    <name evidence="16" type="ORF">OE104_04445</name>
</gene>
<dbReference type="PROSITE" id="PS01298">
    <property type="entry name" value="DAPB"/>
    <property type="match status" value="1"/>
</dbReference>
<dbReference type="SUPFAM" id="SSF51735">
    <property type="entry name" value="NAD(P)-binding Rossmann-fold domains"/>
    <property type="match status" value="1"/>
</dbReference>
<dbReference type="GO" id="GO:0019877">
    <property type="term" value="P:diaminopimelate biosynthetic process"/>
    <property type="evidence" value="ECO:0007669"/>
    <property type="project" value="UniProtKB-UniRule"/>
</dbReference>
<dbReference type="AlphaFoldDB" id="A0A9E8RVE1"/>
<feature type="active site" description="Proton donor/acceptor" evidence="13">
    <location>
        <position position="156"/>
    </location>
</feature>
<feature type="binding site" evidence="13">
    <location>
        <begin position="100"/>
        <end position="102"/>
    </location>
    <ligand>
        <name>NAD(+)</name>
        <dbReference type="ChEBI" id="CHEBI:57540"/>
    </ligand>
</feature>
<dbReference type="GO" id="GO:0016726">
    <property type="term" value="F:oxidoreductase activity, acting on CH or CH2 groups, NAD or NADP as acceptor"/>
    <property type="evidence" value="ECO:0007669"/>
    <property type="project" value="UniProtKB-UniRule"/>
</dbReference>
<dbReference type="RefSeq" id="WP_275418370.1">
    <property type="nucleotide sequence ID" value="NZ_CP106878.1"/>
</dbReference>
<dbReference type="Pfam" id="PF01113">
    <property type="entry name" value="DapB_N"/>
    <property type="match status" value="1"/>
</dbReference>
<dbReference type="CDD" id="cd02274">
    <property type="entry name" value="DHDPR_N"/>
    <property type="match status" value="1"/>
</dbReference>
<dbReference type="InterPro" id="IPR023940">
    <property type="entry name" value="DHDPR_bac"/>
</dbReference>
<keyword evidence="5 13" id="KW-0220">Diaminopimelate biosynthesis</keyword>
<evidence type="ECO:0000259" key="14">
    <source>
        <dbReference type="Pfam" id="PF01113"/>
    </source>
</evidence>
<evidence type="ECO:0000256" key="3">
    <source>
        <dbReference type="ARBA" id="ARBA00022605"/>
    </source>
</evidence>
<dbReference type="GO" id="GO:0009089">
    <property type="term" value="P:lysine biosynthetic process via diaminopimelate"/>
    <property type="evidence" value="ECO:0007669"/>
    <property type="project" value="UniProtKB-UniRule"/>
</dbReference>
<keyword evidence="17" id="KW-1185">Reference proteome</keyword>
<comment type="similarity">
    <text evidence="1 13">Belongs to the DapB family.</text>
</comment>
<feature type="binding site" evidence="13">
    <location>
        <begin position="166"/>
        <end position="167"/>
    </location>
    <ligand>
        <name>(S)-2,3,4,5-tetrahydrodipicolinate</name>
        <dbReference type="ChEBI" id="CHEBI:16845"/>
    </ligand>
</feature>
<keyword evidence="6 13" id="KW-0560">Oxidoreductase</keyword>
<evidence type="ECO:0000256" key="11">
    <source>
        <dbReference type="ARBA" id="ARBA00049080"/>
    </source>
</evidence>
<evidence type="ECO:0000256" key="9">
    <source>
        <dbReference type="ARBA" id="ARBA00037922"/>
    </source>
</evidence>
<evidence type="ECO:0000313" key="17">
    <source>
        <dbReference type="Proteomes" id="UP001164718"/>
    </source>
</evidence>
<dbReference type="GO" id="GO:0008839">
    <property type="term" value="F:4-hydroxy-tetrahydrodipicolinate reductase"/>
    <property type="evidence" value="ECO:0007669"/>
    <property type="project" value="UniProtKB-UniRule"/>
</dbReference>
<dbReference type="GO" id="GO:0005829">
    <property type="term" value="C:cytosol"/>
    <property type="evidence" value="ECO:0007669"/>
    <property type="project" value="TreeGrafter"/>
</dbReference>
<keyword evidence="7 13" id="KW-0520">NAD</keyword>
<evidence type="ECO:0000256" key="8">
    <source>
        <dbReference type="ARBA" id="ARBA00023154"/>
    </source>
</evidence>
<evidence type="ECO:0000313" key="16">
    <source>
        <dbReference type="EMBL" id="WAA10575.1"/>
    </source>
</evidence>
<comment type="catalytic activity">
    <reaction evidence="11 13">
        <text>(S)-2,3,4,5-tetrahydrodipicolinate + NADP(+) + H2O = (2S,4S)-4-hydroxy-2,3,4,5-tetrahydrodipicolinate + NADPH + H(+)</text>
        <dbReference type="Rhea" id="RHEA:35331"/>
        <dbReference type="ChEBI" id="CHEBI:15377"/>
        <dbReference type="ChEBI" id="CHEBI:15378"/>
        <dbReference type="ChEBI" id="CHEBI:16845"/>
        <dbReference type="ChEBI" id="CHEBI:57783"/>
        <dbReference type="ChEBI" id="CHEBI:58349"/>
        <dbReference type="ChEBI" id="CHEBI:67139"/>
        <dbReference type="EC" id="1.17.1.8"/>
    </reaction>
</comment>
<dbReference type="KEGG" id="faf:OE104_04445"/>
<name>A0A9E8RVE1_9BACI</name>
<dbReference type="Gene3D" id="3.30.360.10">
    <property type="entry name" value="Dihydrodipicolinate Reductase, domain 2"/>
    <property type="match status" value="1"/>
</dbReference>
<accession>A0A9E8RVE1</accession>